<keyword evidence="1" id="KW-0472">Membrane</keyword>
<proteinExistence type="predicted"/>
<feature type="transmembrane region" description="Helical" evidence="1">
    <location>
        <begin position="21"/>
        <end position="41"/>
    </location>
</feature>
<keyword evidence="1" id="KW-0812">Transmembrane</keyword>
<reference evidence="2 3" key="1">
    <citation type="submission" date="2018-06" db="EMBL/GenBank/DDBJ databases">
        <title>Genomic Encyclopedia of Archaeal and Bacterial Type Strains, Phase II (KMG-II): from individual species to whole genera.</title>
        <authorList>
            <person name="Goeker M."/>
        </authorList>
    </citation>
    <scope>NUCLEOTIDE SEQUENCE [LARGE SCALE GENOMIC DNA]</scope>
    <source>
        <strain evidence="2 3">DSM 19830</strain>
    </source>
</reference>
<dbReference type="AlphaFoldDB" id="A0A2W7R8X1"/>
<keyword evidence="1" id="KW-1133">Transmembrane helix</keyword>
<feature type="transmembrane region" description="Helical" evidence="1">
    <location>
        <begin position="75"/>
        <end position="92"/>
    </location>
</feature>
<feature type="transmembrane region" description="Helical" evidence="1">
    <location>
        <begin position="47"/>
        <end position="68"/>
    </location>
</feature>
<dbReference type="RefSeq" id="WP_111316607.1">
    <property type="nucleotide sequence ID" value="NZ_QKZT01000002.1"/>
</dbReference>
<evidence type="ECO:0000256" key="1">
    <source>
        <dbReference type="SAM" id="Phobius"/>
    </source>
</evidence>
<comment type="caution">
    <text evidence="2">The sequence shown here is derived from an EMBL/GenBank/DDBJ whole genome shotgun (WGS) entry which is preliminary data.</text>
</comment>
<name>A0A2W7R8X1_9BACT</name>
<evidence type="ECO:0000313" key="2">
    <source>
        <dbReference type="EMBL" id="PZX56571.1"/>
    </source>
</evidence>
<organism evidence="2 3">
    <name type="scientific">Algoriphagus chordae</name>
    <dbReference type="NCBI Taxonomy" id="237019"/>
    <lineage>
        <taxon>Bacteria</taxon>
        <taxon>Pseudomonadati</taxon>
        <taxon>Bacteroidota</taxon>
        <taxon>Cytophagia</taxon>
        <taxon>Cytophagales</taxon>
        <taxon>Cyclobacteriaceae</taxon>
        <taxon>Algoriphagus</taxon>
    </lineage>
</organism>
<keyword evidence="3" id="KW-1185">Reference proteome</keyword>
<dbReference type="OrthoDB" id="711014at2"/>
<evidence type="ECO:0000313" key="3">
    <source>
        <dbReference type="Proteomes" id="UP000248882"/>
    </source>
</evidence>
<evidence type="ECO:0008006" key="4">
    <source>
        <dbReference type="Google" id="ProtNLM"/>
    </source>
</evidence>
<accession>A0A2W7R8X1</accession>
<sequence>MPANKKHLTPTFLHRFSRITAGLVGGYLVTVSFFLALSFWLDKASVLFTLVFGGFLLWVGLMIVAFIAKSGWKIWGIYLLLTLCFSAIIYLNQPSVAI</sequence>
<dbReference type="EMBL" id="QKZT01000002">
    <property type="protein sequence ID" value="PZX56571.1"/>
    <property type="molecule type" value="Genomic_DNA"/>
</dbReference>
<gene>
    <name evidence="2" type="ORF">LV85_00498</name>
</gene>
<protein>
    <recommendedName>
        <fullName evidence="4">DUF3649 domain-containing protein</fullName>
    </recommendedName>
</protein>
<dbReference type="Proteomes" id="UP000248882">
    <property type="component" value="Unassembled WGS sequence"/>
</dbReference>